<gene>
    <name evidence="1" type="ORF">NE863_16495</name>
</gene>
<accession>A0A9Q8Y877</accession>
<dbReference type="RefSeq" id="WP_090295460.1">
    <property type="nucleotide sequence ID" value="NZ_CAXURO020000001.1"/>
</dbReference>
<reference evidence="1" key="1">
    <citation type="submission" date="2022-06" db="EMBL/GenBank/DDBJ databases">
        <title>Physiological and biochemical characterization and genomic elucidation of a strain of the genus Ensifer adhaerens M8 that combines arsenic oxidation and chromium reduction.</title>
        <authorList>
            <person name="Li X."/>
            <person name="Yu c."/>
        </authorList>
    </citation>
    <scope>NUCLEOTIDE SEQUENCE</scope>
    <source>
        <strain evidence="1">M8</strain>
    </source>
</reference>
<dbReference type="AlphaFoldDB" id="A0A9Q8Y877"/>
<protein>
    <submittedName>
        <fullName evidence="1">Uncharacterized protein</fullName>
    </submittedName>
</protein>
<sequence>MSNDIEHYRDPSDKMVALYLANNDGDELTDVLVAALEDAFRILRDEISGETMH</sequence>
<organism evidence="1 2">
    <name type="scientific">Ensifer adhaerens</name>
    <name type="common">Sinorhizobium morelense</name>
    <dbReference type="NCBI Taxonomy" id="106592"/>
    <lineage>
        <taxon>Bacteria</taxon>
        <taxon>Pseudomonadati</taxon>
        <taxon>Pseudomonadota</taxon>
        <taxon>Alphaproteobacteria</taxon>
        <taxon>Hyphomicrobiales</taxon>
        <taxon>Rhizobiaceae</taxon>
        <taxon>Sinorhizobium/Ensifer group</taxon>
        <taxon>Ensifer</taxon>
    </lineage>
</organism>
<evidence type="ECO:0000313" key="2">
    <source>
        <dbReference type="Proteomes" id="UP001055460"/>
    </source>
</evidence>
<proteinExistence type="predicted"/>
<dbReference type="Proteomes" id="UP001055460">
    <property type="component" value="Chromosome"/>
</dbReference>
<name>A0A9Q8Y877_ENSAD</name>
<evidence type="ECO:0000313" key="1">
    <source>
        <dbReference type="EMBL" id="USJ22874.1"/>
    </source>
</evidence>
<dbReference type="EMBL" id="CP098807">
    <property type="protein sequence ID" value="USJ22874.1"/>
    <property type="molecule type" value="Genomic_DNA"/>
</dbReference>